<keyword evidence="5 7" id="KW-0472">Membrane</keyword>
<feature type="domain" description="Threonine/serine exporter-like N-terminal" evidence="8">
    <location>
        <begin position="15"/>
        <end position="252"/>
    </location>
</feature>
<dbReference type="AlphaFoldDB" id="A0AA47KK65"/>
<protein>
    <submittedName>
        <fullName evidence="9">Threonine/serine exporter family protein</fullName>
    </submittedName>
</protein>
<comment type="subcellular location">
    <subcellularLocation>
        <location evidence="1">Cell membrane</location>
        <topology evidence="1">Multi-pass membrane protein</topology>
    </subcellularLocation>
</comment>
<dbReference type="InterPro" id="IPR010619">
    <property type="entry name" value="ThrE-like_N"/>
</dbReference>
<dbReference type="GO" id="GO:0015744">
    <property type="term" value="P:succinate transport"/>
    <property type="evidence" value="ECO:0007669"/>
    <property type="project" value="TreeGrafter"/>
</dbReference>
<evidence type="ECO:0000313" key="10">
    <source>
        <dbReference type="Proteomes" id="UP001164748"/>
    </source>
</evidence>
<dbReference type="GO" id="GO:0005886">
    <property type="term" value="C:plasma membrane"/>
    <property type="evidence" value="ECO:0007669"/>
    <property type="project" value="UniProtKB-SubCell"/>
</dbReference>
<gene>
    <name evidence="9" type="ORF">N8M53_11285</name>
</gene>
<accession>A0AA47KK65</accession>
<comment type="similarity">
    <text evidence="6">Belongs to the ThrE exporter (TC 2.A.79) family.</text>
</comment>
<evidence type="ECO:0000256" key="1">
    <source>
        <dbReference type="ARBA" id="ARBA00004651"/>
    </source>
</evidence>
<dbReference type="PANTHER" id="PTHR34390:SF2">
    <property type="entry name" value="SUCCINATE TRANSPORTER SUBUNIT YJJP-RELATED"/>
    <property type="match status" value="1"/>
</dbReference>
<evidence type="ECO:0000256" key="4">
    <source>
        <dbReference type="ARBA" id="ARBA00022989"/>
    </source>
</evidence>
<dbReference type="GO" id="GO:0022857">
    <property type="term" value="F:transmembrane transporter activity"/>
    <property type="evidence" value="ECO:0007669"/>
    <property type="project" value="InterPro"/>
</dbReference>
<proteinExistence type="inferred from homology"/>
<evidence type="ECO:0000256" key="6">
    <source>
        <dbReference type="ARBA" id="ARBA00034125"/>
    </source>
</evidence>
<keyword evidence="2" id="KW-1003">Cell membrane</keyword>
<feature type="transmembrane region" description="Helical" evidence="7">
    <location>
        <begin position="118"/>
        <end position="136"/>
    </location>
</feature>
<organism evidence="9 10">
    <name type="scientific">Salinivibrio kushneri</name>
    <dbReference type="NCBI Taxonomy" id="1908198"/>
    <lineage>
        <taxon>Bacteria</taxon>
        <taxon>Pseudomonadati</taxon>
        <taxon>Pseudomonadota</taxon>
        <taxon>Gammaproteobacteria</taxon>
        <taxon>Vibrionales</taxon>
        <taxon>Vibrionaceae</taxon>
        <taxon>Salinivibrio</taxon>
    </lineage>
</organism>
<evidence type="ECO:0000259" key="8">
    <source>
        <dbReference type="Pfam" id="PF06738"/>
    </source>
</evidence>
<dbReference type="InterPro" id="IPR050539">
    <property type="entry name" value="ThrE_Dicarb/AminoAcid_Exp"/>
</dbReference>
<dbReference type="Proteomes" id="UP001164748">
    <property type="component" value="Chromosome"/>
</dbReference>
<feature type="transmembrane region" description="Helical" evidence="7">
    <location>
        <begin position="235"/>
        <end position="258"/>
    </location>
</feature>
<feature type="transmembrane region" description="Helical" evidence="7">
    <location>
        <begin position="170"/>
        <end position="190"/>
    </location>
</feature>
<dbReference type="EMBL" id="CP114588">
    <property type="protein sequence ID" value="WBA08379.1"/>
    <property type="molecule type" value="Genomic_DNA"/>
</dbReference>
<feature type="transmembrane region" description="Helical" evidence="7">
    <location>
        <begin position="196"/>
        <end position="214"/>
    </location>
</feature>
<dbReference type="PANTHER" id="PTHR34390">
    <property type="entry name" value="UPF0442 PROTEIN YJJB-RELATED"/>
    <property type="match status" value="1"/>
</dbReference>
<evidence type="ECO:0000256" key="5">
    <source>
        <dbReference type="ARBA" id="ARBA00023136"/>
    </source>
</evidence>
<dbReference type="RefSeq" id="WP_269578852.1">
    <property type="nucleotide sequence ID" value="NZ_CP114588.1"/>
</dbReference>
<keyword evidence="3 7" id="KW-0812">Transmembrane</keyword>
<sequence length="259" mass="27971">MGKRLTEPEQRAISRLVIEVGQRLLQHGAESKLVSDVSIRLGRALGLDSVELALSASSLVVTTLSQGHCITTARRCPDRGINMKVVTDIQRTVILAEKGILDALAVRKRLSRIEPFRYPPWLVVGMIGLSCAAFSRLAGGDAVVFALTFMASATGMRVRQLIAHRHFNPLLTFAVTAMVTTLMSSVGTIMHWGNEPFLIMASSVLMLVPGYPLINAVSDMVKGFVDMGIARWTMASLLTLATALGIVGAMNLVGAWGWL</sequence>
<reference evidence="9" key="1">
    <citation type="submission" date="2022-09" db="EMBL/GenBank/DDBJ databases">
        <authorList>
            <person name="Li Z.-J."/>
        </authorList>
    </citation>
    <scope>NUCLEOTIDE SEQUENCE</scope>
    <source>
        <strain evidence="9">TGB11</strain>
    </source>
</reference>
<evidence type="ECO:0000256" key="3">
    <source>
        <dbReference type="ARBA" id="ARBA00022692"/>
    </source>
</evidence>
<evidence type="ECO:0000256" key="2">
    <source>
        <dbReference type="ARBA" id="ARBA00022475"/>
    </source>
</evidence>
<keyword evidence="4 7" id="KW-1133">Transmembrane helix</keyword>
<evidence type="ECO:0000313" key="9">
    <source>
        <dbReference type="EMBL" id="WBA08379.1"/>
    </source>
</evidence>
<dbReference type="Pfam" id="PF06738">
    <property type="entry name" value="ThrE"/>
    <property type="match status" value="1"/>
</dbReference>
<name>A0AA47KK65_9GAMM</name>
<evidence type="ECO:0000256" key="7">
    <source>
        <dbReference type="SAM" id="Phobius"/>
    </source>
</evidence>